<dbReference type="PANTHER" id="PTHR42685:SF4">
    <property type="entry name" value="GERANYLGERANYL DIPHOSPHATE REDUCTASE, CHLOROPLASTIC"/>
    <property type="match status" value="1"/>
</dbReference>
<dbReference type="PANTHER" id="PTHR42685">
    <property type="entry name" value="GERANYLGERANYL DIPHOSPHATE REDUCTASE"/>
    <property type="match status" value="1"/>
</dbReference>
<dbReference type="GO" id="GO:0015979">
    <property type="term" value="P:photosynthesis"/>
    <property type="evidence" value="ECO:0007669"/>
    <property type="project" value="UniProtKB-KW"/>
</dbReference>
<feature type="domain" description="FAD-binding" evidence="11">
    <location>
        <begin position="6"/>
        <end position="319"/>
    </location>
</feature>
<dbReference type="InterPro" id="IPR010253">
    <property type="entry name" value="BchP_ChlP_pln/prok"/>
</dbReference>
<evidence type="ECO:0000256" key="5">
    <source>
        <dbReference type="ARBA" id="ARBA00023002"/>
    </source>
</evidence>
<evidence type="ECO:0000313" key="12">
    <source>
        <dbReference type="EMBL" id="TCP03941.1"/>
    </source>
</evidence>
<dbReference type="Proteomes" id="UP000295106">
    <property type="component" value="Unassembled WGS sequence"/>
</dbReference>
<evidence type="ECO:0000313" key="13">
    <source>
        <dbReference type="Proteomes" id="UP000295106"/>
    </source>
</evidence>
<dbReference type="GO" id="GO:0071949">
    <property type="term" value="F:FAD binding"/>
    <property type="evidence" value="ECO:0007669"/>
    <property type="project" value="InterPro"/>
</dbReference>
<evidence type="ECO:0000259" key="11">
    <source>
        <dbReference type="Pfam" id="PF01494"/>
    </source>
</evidence>
<reference evidence="12 13" key="1">
    <citation type="submission" date="2019-03" db="EMBL/GenBank/DDBJ databases">
        <title>Genomic Encyclopedia of Type Strains, Phase IV (KMG-IV): sequencing the most valuable type-strain genomes for metagenomic binning, comparative biology and taxonomic classification.</title>
        <authorList>
            <person name="Goeker M."/>
        </authorList>
    </citation>
    <scope>NUCLEOTIDE SEQUENCE [LARGE SCALE GENOMIC DNA]</scope>
    <source>
        <strain evidence="12 13">DSM 1709</strain>
    </source>
</reference>
<dbReference type="NCBIfam" id="TIGR02023">
    <property type="entry name" value="BchP-ChlP"/>
    <property type="match status" value="1"/>
</dbReference>
<evidence type="ECO:0000256" key="3">
    <source>
        <dbReference type="ARBA" id="ARBA00022531"/>
    </source>
</evidence>
<dbReference type="Pfam" id="PF01494">
    <property type="entry name" value="FAD_binding_3"/>
    <property type="match status" value="1"/>
</dbReference>
<sequence length="400" mass="44391">MQLETFDVVVVGGGPAGATAATEIARQGRSVLLLDRAGRIKPCGGAIPPRAIRDFGIPDELIVAKALCARMISPTDVKVDIHIENGYVGLVDREQFDEWLRERARQCGAVRRTGTFERIDRDADGCAIVRYRPHEKGERGEGQEAAVRARAIIGADGARSEVARQQISCAHEVEYVFAYHEIIEAPEPGHPDYDPSRCDVYYRGTISPDFYGWVFPHGKTMSVGTGSADKGFSLRNATAKLREDAGLANCRTIRREGAPIPLKPLRCWDNGRDVVLAGDASGVVAPASGEGIYYALAGGRFAAEAVLEMLRTGDAKALAAARRNFMREHGRVFWILGILQRFWYSSDKRRERFVSICKDKDVQQLTFDSYMNKRLTRRKPMAHVRIFFKDIAHLLGLARV</sequence>
<dbReference type="InterPro" id="IPR011777">
    <property type="entry name" value="Geranylgeranyl_Rdtase_fam"/>
</dbReference>
<evidence type="ECO:0000256" key="8">
    <source>
        <dbReference type="ARBA" id="ARBA00033069"/>
    </source>
</evidence>
<evidence type="ECO:0000256" key="2">
    <source>
        <dbReference type="ARBA" id="ARBA00012380"/>
    </source>
</evidence>
<keyword evidence="4" id="KW-0521">NADP</keyword>
<evidence type="ECO:0000256" key="6">
    <source>
        <dbReference type="ARBA" id="ARBA00023171"/>
    </source>
</evidence>
<keyword evidence="5" id="KW-0560">Oxidoreductase</keyword>
<accession>A0A4R2MC82</accession>
<dbReference type="GO" id="GO:0045550">
    <property type="term" value="F:geranylgeranyl reductase activity"/>
    <property type="evidence" value="ECO:0007669"/>
    <property type="project" value="InterPro"/>
</dbReference>
<name>A0A4R2MC82_RUBGE</name>
<dbReference type="Gene3D" id="3.50.50.60">
    <property type="entry name" value="FAD/NAD(P)-binding domain"/>
    <property type="match status" value="1"/>
</dbReference>
<dbReference type="SUPFAM" id="SSF51905">
    <property type="entry name" value="FAD/NAD(P)-binding domain"/>
    <property type="match status" value="1"/>
</dbReference>
<comment type="pathway">
    <text evidence="7">Porphyrin-containing compound metabolism.</text>
</comment>
<comment type="caution">
    <text evidence="12">The sequence shown here is derived from an EMBL/GenBank/DDBJ whole genome shotgun (WGS) entry which is preliminary data.</text>
</comment>
<dbReference type="FunFam" id="3.50.50.60:FF:000083">
    <property type="entry name" value="Geranylgeranyl diphosphate reductase"/>
    <property type="match status" value="1"/>
</dbReference>
<keyword evidence="6" id="KW-0149">Chlorophyll biosynthesis</keyword>
<dbReference type="EC" id="1.3.1.83" evidence="2"/>
<evidence type="ECO:0000256" key="9">
    <source>
        <dbReference type="ARBA" id="ARBA00047837"/>
    </source>
</evidence>
<dbReference type="GeneID" id="99684280"/>
<dbReference type="EMBL" id="SLXD01000003">
    <property type="protein sequence ID" value="TCP03941.1"/>
    <property type="molecule type" value="Genomic_DNA"/>
</dbReference>
<dbReference type="InterPro" id="IPR050407">
    <property type="entry name" value="Geranylgeranyl_reductase"/>
</dbReference>
<evidence type="ECO:0000256" key="7">
    <source>
        <dbReference type="ARBA" id="ARBA00023444"/>
    </source>
</evidence>
<dbReference type="InterPro" id="IPR002938">
    <property type="entry name" value="FAD-bd"/>
</dbReference>
<evidence type="ECO:0000256" key="4">
    <source>
        <dbReference type="ARBA" id="ARBA00022857"/>
    </source>
</evidence>
<evidence type="ECO:0000256" key="1">
    <source>
        <dbReference type="ARBA" id="ARBA00006632"/>
    </source>
</evidence>
<dbReference type="PRINTS" id="PR00420">
    <property type="entry name" value="RNGMNOXGNASE"/>
</dbReference>
<gene>
    <name evidence="12" type="ORF">EV684_103188</name>
</gene>
<dbReference type="NCBIfam" id="TIGR02032">
    <property type="entry name" value="GG-red-SF"/>
    <property type="match status" value="1"/>
</dbReference>
<dbReference type="GO" id="GO:0015995">
    <property type="term" value="P:chlorophyll biosynthetic process"/>
    <property type="evidence" value="ECO:0007669"/>
    <property type="project" value="UniProtKB-KW"/>
</dbReference>
<dbReference type="OrthoDB" id="103324at2"/>
<dbReference type="InterPro" id="IPR036188">
    <property type="entry name" value="FAD/NAD-bd_sf"/>
</dbReference>
<organism evidence="12 13">
    <name type="scientific">Rubrivivax gelatinosus</name>
    <name type="common">Rhodocyclus gelatinosus</name>
    <name type="synonym">Rhodopseudomonas gelatinosa</name>
    <dbReference type="NCBI Taxonomy" id="28068"/>
    <lineage>
        <taxon>Bacteria</taxon>
        <taxon>Pseudomonadati</taxon>
        <taxon>Pseudomonadota</taxon>
        <taxon>Betaproteobacteria</taxon>
        <taxon>Burkholderiales</taxon>
        <taxon>Sphaerotilaceae</taxon>
        <taxon>Rubrivivax</taxon>
    </lineage>
</organism>
<evidence type="ECO:0000256" key="10">
    <source>
        <dbReference type="ARBA" id="ARBA00067637"/>
    </source>
</evidence>
<dbReference type="AlphaFoldDB" id="A0A4R2MC82"/>
<comment type="similarity">
    <text evidence="1">Belongs to the geranylgeranyl reductase family. ChlP subfamily.</text>
</comment>
<protein>
    <recommendedName>
        <fullName evidence="10">Geranylgeranyl diphosphate reductase</fullName>
        <ecNumber evidence="2">1.3.1.83</ecNumber>
    </recommendedName>
    <alternativeName>
        <fullName evidence="8">Geranylgeranyl reductase</fullName>
    </alternativeName>
</protein>
<comment type="catalytic activity">
    <reaction evidence="9">
        <text>phytyl diphosphate + 3 NADP(+) = geranylgeranyl diphosphate + 3 NADPH + 3 H(+)</text>
        <dbReference type="Rhea" id="RHEA:26229"/>
        <dbReference type="ChEBI" id="CHEBI:15378"/>
        <dbReference type="ChEBI" id="CHEBI:57533"/>
        <dbReference type="ChEBI" id="CHEBI:57783"/>
        <dbReference type="ChEBI" id="CHEBI:58349"/>
        <dbReference type="ChEBI" id="CHEBI:75434"/>
        <dbReference type="EC" id="1.3.1.83"/>
    </reaction>
</comment>
<keyword evidence="3" id="KW-0602">Photosynthesis</keyword>
<dbReference type="GO" id="GO:0102067">
    <property type="term" value="F:geranylgeranyl diphosphate reductase activity"/>
    <property type="evidence" value="ECO:0007669"/>
    <property type="project" value="UniProtKB-EC"/>
</dbReference>
<proteinExistence type="inferred from homology"/>
<dbReference type="RefSeq" id="WP_132645390.1">
    <property type="nucleotide sequence ID" value="NZ_CP181386.1"/>
</dbReference>